<dbReference type="SUPFAM" id="SSF54980">
    <property type="entry name" value="EF-G C-terminal domain-like"/>
    <property type="match status" value="2"/>
</dbReference>
<dbReference type="InterPro" id="IPR020568">
    <property type="entry name" value="Ribosomal_Su5_D2-typ_SF"/>
</dbReference>
<dbReference type="CDD" id="cd01434">
    <property type="entry name" value="EFG_mtEFG1_IV"/>
    <property type="match status" value="1"/>
</dbReference>
<dbReference type="InterPro" id="IPR041095">
    <property type="entry name" value="EFG_II"/>
</dbReference>
<dbReference type="Pfam" id="PF14492">
    <property type="entry name" value="EFG_III"/>
    <property type="match status" value="1"/>
</dbReference>
<keyword evidence="5" id="KW-0648">Protein biosynthesis</keyword>
<dbReference type="NCBIfam" id="TIGR00231">
    <property type="entry name" value="small_GTP"/>
    <property type="match status" value="1"/>
</dbReference>
<dbReference type="InterPro" id="IPR000640">
    <property type="entry name" value="EFG_V-like"/>
</dbReference>
<dbReference type="InterPro" id="IPR000795">
    <property type="entry name" value="T_Tr_GTP-bd_dom"/>
</dbReference>
<dbReference type="InterPro" id="IPR005517">
    <property type="entry name" value="Transl_elong_EFG/EF2_IV"/>
</dbReference>
<evidence type="ECO:0000256" key="2">
    <source>
        <dbReference type="ARBA" id="ARBA00022490"/>
    </source>
</evidence>
<proteinExistence type="inferred from homology"/>
<dbReference type="CDD" id="cd01886">
    <property type="entry name" value="EF-G"/>
    <property type="match status" value="1"/>
</dbReference>
<keyword evidence="2" id="KW-0963">Cytoplasm</keyword>
<dbReference type="Pfam" id="PF00009">
    <property type="entry name" value="GTP_EFTU"/>
    <property type="match status" value="1"/>
</dbReference>
<dbReference type="PANTHER" id="PTHR43261">
    <property type="entry name" value="TRANSLATION ELONGATION FACTOR G-RELATED"/>
    <property type="match status" value="1"/>
</dbReference>
<dbReference type="Gene3D" id="3.30.70.870">
    <property type="entry name" value="Elongation Factor G (Translational Gtpase), domain 3"/>
    <property type="match status" value="1"/>
</dbReference>
<dbReference type="InterPro" id="IPR027417">
    <property type="entry name" value="P-loop_NTPase"/>
</dbReference>
<dbReference type="GO" id="GO:0032790">
    <property type="term" value="P:ribosome disassembly"/>
    <property type="evidence" value="ECO:0007669"/>
    <property type="project" value="TreeGrafter"/>
</dbReference>
<dbReference type="CDD" id="cd04088">
    <property type="entry name" value="EFG_mtEFG_II"/>
    <property type="match status" value="1"/>
</dbReference>
<dbReference type="NCBIfam" id="NF009381">
    <property type="entry name" value="PRK12740.1-5"/>
    <property type="match status" value="1"/>
</dbReference>
<dbReference type="Gene3D" id="3.30.230.10">
    <property type="match status" value="1"/>
</dbReference>
<reference evidence="8" key="1">
    <citation type="submission" date="2018-06" db="EMBL/GenBank/DDBJ databases">
        <authorList>
            <person name="Zhirakovskaya E."/>
        </authorList>
    </citation>
    <scope>NUCLEOTIDE SEQUENCE</scope>
</reference>
<dbReference type="EMBL" id="UOFX01000016">
    <property type="protein sequence ID" value="VAX06731.1"/>
    <property type="molecule type" value="Genomic_DNA"/>
</dbReference>
<dbReference type="Pfam" id="PF03144">
    <property type="entry name" value="GTP_EFTU_D2"/>
    <property type="match status" value="1"/>
</dbReference>
<dbReference type="SUPFAM" id="SSF54211">
    <property type="entry name" value="Ribosomal protein S5 domain 2-like"/>
    <property type="match status" value="1"/>
</dbReference>
<evidence type="ECO:0000256" key="1">
    <source>
        <dbReference type="ARBA" id="ARBA00005870"/>
    </source>
</evidence>
<dbReference type="InterPro" id="IPR035647">
    <property type="entry name" value="EFG_III/V"/>
</dbReference>
<keyword evidence="6" id="KW-0342">GTP-binding</keyword>
<dbReference type="GO" id="GO:0005525">
    <property type="term" value="F:GTP binding"/>
    <property type="evidence" value="ECO:0007669"/>
    <property type="project" value="UniProtKB-KW"/>
</dbReference>
<dbReference type="PROSITE" id="PS51722">
    <property type="entry name" value="G_TR_2"/>
    <property type="match status" value="1"/>
</dbReference>
<evidence type="ECO:0000256" key="3">
    <source>
        <dbReference type="ARBA" id="ARBA00022741"/>
    </source>
</evidence>
<dbReference type="PROSITE" id="PS00301">
    <property type="entry name" value="G_TR_1"/>
    <property type="match status" value="1"/>
</dbReference>
<dbReference type="InterPro" id="IPR004540">
    <property type="entry name" value="Transl_elong_EFG/EF2"/>
</dbReference>
<keyword evidence="3" id="KW-0547">Nucleotide-binding</keyword>
<name>A0A3B1AY72_9ZZZZ</name>
<evidence type="ECO:0000259" key="7">
    <source>
        <dbReference type="PROSITE" id="PS51722"/>
    </source>
</evidence>
<comment type="similarity">
    <text evidence="1">Belongs to the TRAFAC class translation factor GTPase superfamily. Classic translation factor GTPase family. EF-G/EF-2 subfamily.</text>
</comment>
<dbReference type="NCBIfam" id="TIGR00484">
    <property type="entry name" value="EF-G"/>
    <property type="match status" value="1"/>
</dbReference>
<dbReference type="GO" id="GO:0003746">
    <property type="term" value="F:translation elongation factor activity"/>
    <property type="evidence" value="ECO:0007669"/>
    <property type="project" value="UniProtKB-KW"/>
</dbReference>
<dbReference type="SMART" id="SM00838">
    <property type="entry name" value="EFG_C"/>
    <property type="match status" value="1"/>
</dbReference>
<dbReference type="InterPro" id="IPR035649">
    <property type="entry name" value="EFG_V"/>
</dbReference>
<dbReference type="Gene3D" id="3.30.70.240">
    <property type="match status" value="1"/>
</dbReference>
<dbReference type="InterPro" id="IPR005225">
    <property type="entry name" value="Small_GTP-bd"/>
</dbReference>
<dbReference type="Pfam" id="PF00679">
    <property type="entry name" value="EFG_C"/>
    <property type="match status" value="1"/>
</dbReference>
<dbReference type="InterPro" id="IPR031157">
    <property type="entry name" value="G_TR_CS"/>
</dbReference>
<dbReference type="SUPFAM" id="SSF50447">
    <property type="entry name" value="Translation proteins"/>
    <property type="match status" value="1"/>
</dbReference>
<dbReference type="FunFam" id="3.40.50.300:FF:000029">
    <property type="entry name" value="Elongation factor G"/>
    <property type="match status" value="1"/>
</dbReference>
<dbReference type="InterPro" id="IPR014721">
    <property type="entry name" value="Ribsml_uS5_D2-typ_fold_subgr"/>
</dbReference>
<dbReference type="GO" id="GO:0003924">
    <property type="term" value="F:GTPase activity"/>
    <property type="evidence" value="ECO:0007669"/>
    <property type="project" value="InterPro"/>
</dbReference>
<feature type="domain" description="Tr-type G" evidence="7">
    <location>
        <begin position="5"/>
        <end position="280"/>
    </location>
</feature>
<dbReference type="FunFam" id="2.40.30.10:FF:000006">
    <property type="entry name" value="Elongation factor G"/>
    <property type="match status" value="1"/>
</dbReference>
<dbReference type="PANTHER" id="PTHR43261:SF5">
    <property type="entry name" value="ELONGATION FACTOR G 1"/>
    <property type="match status" value="1"/>
</dbReference>
<organism evidence="8">
    <name type="scientific">hydrothermal vent metagenome</name>
    <dbReference type="NCBI Taxonomy" id="652676"/>
    <lineage>
        <taxon>unclassified sequences</taxon>
        <taxon>metagenomes</taxon>
        <taxon>ecological metagenomes</taxon>
    </lineage>
</organism>
<dbReference type="Gene3D" id="2.40.30.10">
    <property type="entry name" value="Translation factors"/>
    <property type="match status" value="1"/>
</dbReference>
<evidence type="ECO:0000313" key="8">
    <source>
        <dbReference type="EMBL" id="VAX06731.1"/>
    </source>
</evidence>
<dbReference type="FunFam" id="3.30.70.870:FF:000001">
    <property type="entry name" value="Elongation factor G"/>
    <property type="match status" value="1"/>
</dbReference>
<dbReference type="HAMAP" id="MF_00054_B">
    <property type="entry name" value="EF_G_EF_2_B"/>
    <property type="match status" value="1"/>
</dbReference>
<dbReference type="FunFam" id="3.30.230.10:FF:000003">
    <property type="entry name" value="Elongation factor G"/>
    <property type="match status" value="1"/>
</dbReference>
<accession>A0A3B1AY72</accession>
<dbReference type="Pfam" id="PF03764">
    <property type="entry name" value="EFG_IV"/>
    <property type="match status" value="1"/>
</dbReference>
<evidence type="ECO:0000256" key="5">
    <source>
        <dbReference type="ARBA" id="ARBA00022917"/>
    </source>
</evidence>
<evidence type="ECO:0000256" key="6">
    <source>
        <dbReference type="ARBA" id="ARBA00023134"/>
    </source>
</evidence>
<dbReference type="Gene3D" id="3.40.50.300">
    <property type="entry name" value="P-loop containing nucleotide triphosphate hydrolases"/>
    <property type="match status" value="1"/>
</dbReference>
<dbReference type="CDD" id="cd03713">
    <property type="entry name" value="EFG_mtEFG_C"/>
    <property type="match status" value="1"/>
</dbReference>
<dbReference type="InterPro" id="IPR009000">
    <property type="entry name" value="Transl_B-barrel_sf"/>
</dbReference>
<dbReference type="PRINTS" id="PR00315">
    <property type="entry name" value="ELONGATNFCT"/>
</dbReference>
<dbReference type="InterPro" id="IPR047872">
    <property type="entry name" value="EFG_IV"/>
</dbReference>
<dbReference type="SMART" id="SM00889">
    <property type="entry name" value="EFG_IV"/>
    <property type="match status" value="1"/>
</dbReference>
<dbReference type="InterPro" id="IPR004161">
    <property type="entry name" value="EFTu-like_2"/>
</dbReference>
<evidence type="ECO:0000256" key="4">
    <source>
        <dbReference type="ARBA" id="ARBA00022768"/>
    </source>
</evidence>
<protein>
    <submittedName>
        <fullName evidence="8">Translation elongation factor G paralog VC2342</fullName>
    </submittedName>
</protein>
<keyword evidence="4 8" id="KW-0251">Elongation factor</keyword>
<dbReference type="AlphaFoldDB" id="A0A3B1AY72"/>
<dbReference type="InterPro" id="IPR009022">
    <property type="entry name" value="EFG_III"/>
</dbReference>
<sequence>MTDLSHYRNIGIFAHVDAGKTTTTERILKLTGKIHKTGEVHDGEATTDFMEQEQERGITIQSAATSCVWSDHRLNIIDTPGHVDFTIEVYRSLKVLDGGVGVFCGSGGVEPQSETNWRYANDSEVARIIFVNKLDRLGADFHRVVKQVEEVLGANPLVMVLPIGTEDDFVGIVDLLTRKAWVWDDSGDPHNYEIKDVPADMADDVETWREQLIEMALDQDDEAMGRYLEGEEPDIDTIKACIRKGTIALDFFPTYCGSAFKNKGVQPILNAVVDYLPSPTEVKPQPEVDMEGNETGKFAIVDPDKPLRALAFKIMDDRFGALTFLRIYSGKLEKGTTVLNTFTGKTERIGRIVEMHADSREELSSAQAGDIVAVLGMKNVRTGHTLCDPKKPATLEPMVFPDPVISIAISPKDKGGSDKMGVALNKMVQEDPSFRVETDQESGETILKGMGELHLDIKVDILKRTHGIEVEVGKPQVAYRETITKRIEDSYTHKKQSGGSGQFGKIDYIIEPGEPGTGFQFESKVTGGNVPREFWPAVEKGFKISLEEGVLAGFPCLDFSVTLVDGAFHAVDSSAIAFEIAAKGAYRQSIPKAGPQLIEPIMKVDVFTPDDHVGDVIGDLNRRRGMIRSQEAGVTAVRIKADVPLSEMFGYIGDLRTMTSGRGQFSMEFSHYLPCPKNVAEDVIKEVTERNQK</sequence>
<dbReference type="FunFam" id="3.30.70.240:FF:000001">
    <property type="entry name" value="Elongation factor G"/>
    <property type="match status" value="1"/>
</dbReference>
<gene>
    <name evidence="8" type="ORF">MNBD_GAMMA26-481</name>
</gene>
<dbReference type="CDD" id="cd16262">
    <property type="entry name" value="EFG_III"/>
    <property type="match status" value="1"/>
</dbReference>
<dbReference type="SUPFAM" id="SSF52540">
    <property type="entry name" value="P-loop containing nucleoside triphosphate hydrolases"/>
    <property type="match status" value="1"/>
</dbReference>